<evidence type="ECO:0000313" key="2">
    <source>
        <dbReference type="Proteomes" id="UP001177021"/>
    </source>
</evidence>
<sequence length="116" mass="13976">MGISGNHHHHLSFHIPRVLNFHHHNEKNKNILPKGYLAVLVGQNEEQQRFVIPLFYVNHPLFIQLLKTTEEEEEYEFKQNGLFTIPCKIDKFHEVQRLIDMEKSHHHRHHAWCFKV</sequence>
<dbReference type="EMBL" id="CASHSV030000409">
    <property type="protein sequence ID" value="CAJ2662083.1"/>
    <property type="molecule type" value="Genomic_DNA"/>
</dbReference>
<name>A0ACB0KY51_TRIPR</name>
<dbReference type="Proteomes" id="UP001177021">
    <property type="component" value="Unassembled WGS sequence"/>
</dbReference>
<gene>
    <name evidence="1" type="ORF">MILVUS5_LOCUS27702</name>
</gene>
<accession>A0ACB0KY51</accession>
<comment type="caution">
    <text evidence="1">The sequence shown here is derived from an EMBL/GenBank/DDBJ whole genome shotgun (WGS) entry which is preliminary data.</text>
</comment>
<protein>
    <submittedName>
        <fullName evidence="1">Uncharacterized protein</fullName>
    </submittedName>
</protein>
<keyword evidence="2" id="KW-1185">Reference proteome</keyword>
<reference evidence="1" key="1">
    <citation type="submission" date="2023-10" db="EMBL/GenBank/DDBJ databases">
        <authorList>
            <person name="Rodriguez Cubillos JULIANA M."/>
            <person name="De Vega J."/>
        </authorList>
    </citation>
    <scope>NUCLEOTIDE SEQUENCE</scope>
</reference>
<evidence type="ECO:0000313" key="1">
    <source>
        <dbReference type="EMBL" id="CAJ2662083.1"/>
    </source>
</evidence>
<organism evidence="1 2">
    <name type="scientific">Trifolium pratense</name>
    <name type="common">Red clover</name>
    <dbReference type="NCBI Taxonomy" id="57577"/>
    <lineage>
        <taxon>Eukaryota</taxon>
        <taxon>Viridiplantae</taxon>
        <taxon>Streptophyta</taxon>
        <taxon>Embryophyta</taxon>
        <taxon>Tracheophyta</taxon>
        <taxon>Spermatophyta</taxon>
        <taxon>Magnoliopsida</taxon>
        <taxon>eudicotyledons</taxon>
        <taxon>Gunneridae</taxon>
        <taxon>Pentapetalae</taxon>
        <taxon>rosids</taxon>
        <taxon>fabids</taxon>
        <taxon>Fabales</taxon>
        <taxon>Fabaceae</taxon>
        <taxon>Papilionoideae</taxon>
        <taxon>50 kb inversion clade</taxon>
        <taxon>NPAAA clade</taxon>
        <taxon>Hologalegina</taxon>
        <taxon>IRL clade</taxon>
        <taxon>Trifolieae</taxon>
        <taxon>Trifolium</taxon>
    </lineage>
</organism>
<proteinExistence type="predicted"/>